<evidence type="ECO:0000313" key="19">
    <source>
        <dbReference type="Proteomes" id="UP000566711"/>
    </source>
</evidence>
<dbReference type="EMBL" id="JACEZS010000012">
    <property type="protein sequence ID" value="MBA5606644.1"/>
    <property type="molecule type" value="Genomic_DNA"/>
</dbReference>
<keyword evidence="4" id="KW-0813">Transport</keyword>
<dbReference type="InterPro" id="IPR023299">
    <property type="entry name" value="ATPase_P-typ_cyto_dom_N"/>
</dbReference>
<dbReference type="Proteomes" id="UP000566711">
    <property type="component" value="Unassembled WGS sequence"/>
</dbReference>
<feature type="transmembrane region" description="Helical" evidence="16">
    <location>
        <begin position="67"/>
        <end position="83"/>
    </location>
</feature>
<dbReference type="InterPro" id="IPR044492">
    <property type="entry name" value="P_typ_ATPase_HD_dom"/>
</dbReference>
<evidence type="ECO:0000256" key="4">
    <source>
        <dbReference type="ARBA" id="ARBA00022448"/>
    </source>
</evidence>
<keyword evidence="13" id="KW-0406">Ion transport</keyword>
<dbReference type="InterPro" id="IPR008250">
    <property type="entry name" value="ATPase_P-typ_transduc_dom_A_sf"/>
</dbReference>
<evidence type="ECO:0000256" key="13">
    <source>
        <dbReference type="ARBA" id="ARBA00023065"/>
    </source>
</evidence>
<comment type="similarity">
    <text evidence="2">Belongs to the cation transport ATPase (P-type) (TC 3.A.3) family. Type IIA subfamily.</text>
</comment>
<dbReference type="InterPro" id="IPR006068">
    <property type="entry name" value="ATPase_P-typ_cation-transptr_C"/>
</dbReference>
<organism evidence="18 19">
    <name type="scientific">Rugamonas fusca</name>
    <dbReference type="NCBI Taxonomy" id="2758568"/>
    <lineage>
        <taxon>Bacteria</taxon>
        <taxon>Pseudomonadati</taxon>
        <taxon>Pseudomonadota</taxon>
        <taxon>Betaproteobacteria</taxon>
        <taxon>Burkholderiales</taxon>
        <taxon>Oxalobacteraceae</taxon>
        <taxon>Telluria group</taxon>
        <taxon>Rugamonas</taxon>
    </lineage>
</organism>
<keyword evidence="14 16" id="KW-0472">Membrane</keyword>
<dbReference type="PRINTS" id="PR00120">
    <property type="entry name" value="HATPASE"/>
</dbReference>
<feature type="transmembrane region" description="Helical" evidence="16">
    <location>
        <begin position="38"/>
        <end position="61"/>
    </location>
</feature>
<dbReference type="Pfam" id="PF00702">
    <property type="entry name" value="Hydrolase"/>
    <property type="match status" value="1"/>
</dbReference>
<comment type="catalytic activity">
    <reaction evidence="15">
        <text>Cu(+)(in) + ATP + H2O = Cu(+)(out) + ADP + phosphate + H(+)</text>
        <dbReference type="Rhea" id="RHEA:25792"/>
        <dbReference type="ChEBI" id="CHEBI:15377"/>
        <dbReference type="ChEBI" id="CHEBI:15378"/>
        <dbReference type="ChEBI" id="CHEBI:30616"/>
        <dbReference type="ChEBI" id="CHEBI:43474"/>
        <dbReference type="ChEBI" id="CHEBI:49552"/>
        <dbReference type="ChEBI" id="CHEBI:456216"/>
        <dbReference type="EC" id="7.2.2.8"/>
    </reaction>
</comment>
<dbReference type="GO" id="GO:0030007">
    <property type="term" value="P:intracellular potassium ion homeostasis"/>
    <property type="evidence" value="ECO:0007669"/>
    <property type="project" value="TreeGrafter"/>
</dbReference>
<evidence type="ECO:0000256" key="8">
    <source>
        <dbReference type="ARBA" id="ARBA00022796"/>
    </source>
</evidence>
<dbReference type="PANTHER" id="PTHR43294:SF20">
    <property type="entry name" value="P-TYPE ATPASE"/>
    <property type="match status" value="1"/>
</dbReference>
<dbReference type="Gene3D" id="1.20.1110.10">
    <property type="entry name" value="Calcium-transporting ATPase, transmembrane domain"/>
    <property type="match status" value="1"/>
</dbReference>
<dbReference type="InterPro" id="IPR050510">
    <property type="entry name" value="Cation_transp_ATPase_P-type"/>
</dbReference>
<dbReference type="GO" id="GO:0036376">
    <property type="term" value="P:sodium ion export across plasma membrane"/>
    <property type="evidence" value="ECO:0007669"/>
    <property type="project" value="TreeGrafter"/>
</dbReference>
<comment type="caution">
    <text evidence="18">The sequence shown here is derived from an EMBL/GenBank/DDBJ whole genome shotgun (WGS) entry which is preliminary data.</text>
</comment>
<dbReference type="SUPFAM" id="SSF81653">
    <property type="entry name" value="Calcium ATPase, transduction domain A"/>
    <property type="match status" value="1"/>
</dbReference>
<keyword evidence="7" id="KW-0547">Nucleotide-binding</keyword>
<evidence type="ECO:0000256" key="15">
    <source>
        <dbReference type="ARBA" id="ARBA00049289"/>
    </source>
</evidence>
<evidence type="ECO:0000256" key="14">
    <source>
        <dbReference type="ARBA" id="ARBA00023136"/>
    </source>
</evidence>
<keyword evidence="10" id="KW-1278">Translocase</keyword>
<feature type="transmembrane region" description="Helical" evidence="16">
    <location>
        <begin position="728"/>
        <end position="750"/>
    </location>
</feature>
<gene>
    <name evidence="18" type="ORF">H3H36_14900</name>
</gene>
<name>A0A7W2EIW0_9BURK</name>
<keyword evidence="8" id="KW-0187">Copper transport</keyword>
<feature type="transmembrane region" description="Helical" evidence="16">
    <location>
        <begin position="762"/>
        <end position="778"/>
    </location>
</feature>
<dbReference type="InterPro" id="IPR023298">
    <property type="entry name" value="ATPase_P-typ_TM_dom_sf"/>
</dbReference>
<dbReference type="GO" id="GO:0016887">
    <property type="term" value="F:ATP hydrolysis activity"/>
    <property type="evidence" value="ECO:0007669"/>
    <property type="project" value="InterPro"/>
</dbReference>
<dbReference type="SFLD" id="SFLDS00003">
    <property type="entry name" value="Haloacid_Dehalogenase"/>
    <property type="match status" value="1"/>
</dbReference>
<dbReference type="GO" id="GO:1990573">
    <property type="term" value="P:potassium ion import across plasma membrane"/>
    <property type="evidence" value="ECO:0007669"/>
    <property type="project" value="TreeGrafter"/>
</dbReference>
<evidence type="ECO:0000256" key="2">
    <source>
        <dbReference type="ARBA" id="ARBA00005675"/>
    </source>
</evidence>
<evidence type="ECO:0000256" key="7">
    <source>
        <dbReference type="ARBA" id="ARBA00022741"/>
    </source>
</evidence>
<dbReference type="RefSeq" id="WP_182218878.1">
    <property type="nucleotide sequence ID" value="NZ_JACEZS010000012.1"/>
</dbReference>
<dbReference type="FunFam" id="3.40.50.1000:FF:000144">
    <property type="entry name" value="copper-transporting ATPase 1 isoform X2"/>
    <property type="match status" value="1"/>
</dbReference>
<evidence type="ECO:0000256" key="5">
    <source>
        <dbReference type="ARBA" id="ARBA00022692"/>
    </source>
</evidence>
<dbReference type="SFLD" id="SFLDG00002">
    <property type="entry name" value="C1.7:_P-type_atpase_like"/>
    <property type="match status" value="1"/>
</dbReference>
<feature type="domain" description="Cation-transporting P-type ATPase N-terminal" evidence="17">
    <location>
        <begin position="1"/>
        <end position="63"/>
    </location>
</feature>
<feature type="transmembrane region" description="Helical" evidence="16">
    <location>
        <begin position="799"/>
        <end position="821"/>
    </location>
</feature>
<dbReference type="Gene3D" id="2.70.150.10">
    <property type="entry name" value="Calcium-transporting ATPase, cytoplasmic transduction domain A"/>
    <property type="match status" value="1"/>
</dbReference>
<dbReference type="Pfam" id="PF00690">
    <property type="entry name" value="Cation_ATPase_N"/>
    <property type="match status" value="1"/>
</dbReference>
<dbReference type="Pfam" id="PF00689">
    <property type="entry name" value="Cation_ATPase_C"/>
    <property type="match status" value="1"/>
</dbReference>
<evidence type="ECO:0000313" key="18">
    <source>
        <dbReference type="EMBL" id="MBA5606644.1"/>
    </source>
</evidence>
<feature type="transmembrane region" description="Helical" evidence="16">
    <location>
        <begin position="236"/>
        <end position="253"/>
    </location>
</feature>
<evidence type="ECO:0000256" key="9">
    <source>
        <dbReference type="ARBA" id="ARBA00022840"/>
    </source>
</evidence>
<keyword evidence="5 16" id="KW-0812">Transmembrane</keyword>
<dbReference type="SUPFAM" id="SSF56784">
    <property type="entry name" value="HAD-like"/>
    <property type="match status" value="1"/>
</dbReference>
<evidence type="ECO:0000259" key="17">
    <source>
        <dbReference type="SMART" id="SM00831"/>
    </source>
</evidence>
<dbReference type="SFLD" id="SFLDF00027">
    <property type="entry name" value="p-type_atpase"/>
    <property type="match status" value="1"/>
</dbReference>
<dbReference type="InterPro" id="IPR018303">
    <property type="entry name" value="ATPase_P-typ_P_site"/>
</dbReference>
<dbReference type="GO" id="GO:0140581">
    <property type="term" value="F:P-type monovalent copper transporter activity"/>
    <property type="evidence" value="ECO:0007669"/>
    <property type="project" value="UniProtKB-EC"/>
</dbReference>
<proteinExistence type="inferred from homology"/>
<dbReference type="Gene3D" id="3.40.50.1000">
    <property type="entry name" value="HAD superfamily/HAD-like"/>
    <property type="match status" value="1"/>
</dbReference>
<sequence>MPEDLMQDDLSSAEALRRLEQDGPNALPVSRPRNALNLLRGVVFEPMFLLLVACGAIYLLLGDQNEALMLLGFVFVVMAISFVQQRRTERSLEALRVLSSPVAMVMRDGQVGKVPADTLVCGDIVLIAEGDRIPADLLLLAATNLTVDESMLTGESVPVTKYAAAPDAPSEMAAPDTPQAVCQAYSGTLVTQGTARGRVIATGPRSALGRIGQSLAAIGAQPTPVQAETARVVKQVAAAGLALAVCLALFYWLRLDDWLHGLLAGLTLAMAILPEELPVVLTIFLGLGAWRLAREKVLARSIPAIELLGATTVLCVDKTGTLTMNRMQLRALWCDDARYDTVANAGMFLQEELHGVLEYAVLASHRRAFDPMETAIASAGKQLLANTEHLHDDWTLVDDYPLSPEMLAMSRVWQSQDHSALLIAAKGAPEAIMDLCHLPPERCAAIALQVAAMASDGLRVLGVARAEFSAPVALPAAAPGLPDKQHDFDFEFLGLVALEDPVRTDVPEAIAQCRRAGMKVVMITGDHPSTARAIARQAGLTADAEPITGAELETMDDAALAARLADTHIFCRVQPAQKLRLVQAFRARGEVVAMTGDGVNDAPALKAADIGVAMGVRGTDVAREAAALVLLNDDFASLVTAVRHGRRVFANLRKAIAFIVAVHVPIVGLSFFPVLFGWPALLMPVHILFLQLIIDPACSVVFEAEAIEPHAMTAPPRAADARLFEREVLVRGLVQGSGLLAILLALSLALRAAGTDGAQERALTFIALVCSNLGLIFANRTWTGMSWTRAGAVNHAYRWSSAATLALLALVLGIPSVRALFGFALPPAPLVAVAMATALVSTLWFEVCKKILNRRPVAANCQRDKSMP</sequence>
<comment type="subcellular location">
    <subcellularLocation>
        <location evidence="1">Endomembrane system</location>
        <topology evidence="1">Multi-pass membrane protein</topology>
    </subcellularLocation>
</comment>
<feature type="transmembrane region" description="Helical" evidence="16">
    <location>
        <begin position="655"/>
        <end position="681"/>
    </location>
</feature>
<keyword evidence="12" id="KW-0186">Copper</keyword>
<dbReference type="GO" id="GO:0006883">
    <property type="term" value="P:intracellular sodium ion homeostasis"/>
    <property type="evidence" value="ECO:0007669"/>
    <property type="project" value="TreeGrafter"/>
</dbReference>
<dbReference type="EC" id="7.2.2.8" evidence="3"/>
<feature type="transmembrane region" description="Helical" evidence="16">
    <location>
        <begin position="827"/>
        <end position="845"/>
    </location>
</feature>
<dbReference type="InterPro" id="IPR004014">
    <property type="entry name" value="ATPase_P-typ_cation-transptr_N"/>
</dbReference>
<evidence type="ECO:0000256" key="1">
    <source>
        <dbReference type="ARBA" id="ARBA00004127"/>
    </source>
</evidence>
<keyword evidence="19" id="KW-1185">Reference proteome</keyword>
<dbReference type="GO" id="GO:0012505">
    <property type="term" value="C:endomembrane system"/>
    <property type="evidence" value="ECO:0007669"/>
    <property type="project" value="UniProtKB-SubCell"/>
</dbReference>
<dbReference type="InterPro" id="IPR036412">
    <property type="entry name" value="HAD-like_sf"/>
</dbReference>
<evidence type="ECO:0000256" key="3">
    <source>
        <dbReference type="ARBA" id="ARBA00012517"/>
    </source>
</evidence>
<keyword evidence="11 16" id="KW-1133">Transmembrane helix</keyword>
<protein>
    <recommendedName>
        <fullName evidence="3">P-type Cu(+) transporter</fullName>
        <ecNumber evidence="3">7.2.2.8</ecNumber>
    </recommendedName>
</protein>
<dbReference type="GO" id="GO:0005524">
    <property type="term" value="F:ATP binding"/>
    <property type="evidence" value="ECO:0007669"/>
    <property type="project" value="UniProtKB-KW"/>
</dbReference>
<dbReference type="InterPro" id="IPR059000">
    <property type="entry name" value="ATPase_P-type_domA"/>
</dbReference>
<dbReference type="PANTHER" id="PTHR43294">
    <property type="entry name" value="SODIUM/POTASSIUM-TRANSPORTING ATPASE SUBUNIT ALPHA"/>
    <property type="match status" value="1"/>
</dbReference>
<dbReference type="PRINTS" id="PR00119">
    <property type="entry name" value="CATATPASE"/>
</dbReference>
<evidence type="ECO:0000256" key="16">
    <source>
        <dbReference type="SAM" id="Phobius"/>
    </source>
</evidence>
<dbReference type="AlphaFoldDB" id="A0A7W2EIW0"/>
<dbReference type="GO" id="GO:0005391">
    <property type="term" value="F:P-type sodium:potassium-exchanging transporter activity"/>
    <property type="evidence" value="ECO:0007669"/>
    <property type="project" value="TreeGrafter"/>
</dbReference>
<accession>A0A7W2EIW0</accession>
<keyword evidence="6" id="KW-0479">Metal-binding</keyword>
<keyword evidence="9" id="KW-0067">ATP-binding</keyword>
<dbReference type="InterPro" id="IPR001757">
    <property type="entry name" value="P_typ_ATPase"/>
</dbReference>
<evidence type="ECO:0000256" key="10">
    <source>
        <dbReference type="ARBA" id="ARBA00022967"/>
    </source>
</evidence>
<dbReference type="SUPFAM" id="SSF81665">
    <property type="entry name" value="Calcium ATPase, transmembrane domain M"/>
    <property type="match status" value="1"/>
</dbReference>
<evidence type="ECO:0000256" key="12">
    <source>
        <dbReference type="ARBA" id="ARBA00023008"/>
    </source>
</evidence>
<dbReference type="SMART" id="SM00831">
    <property type="entry name" value="Cation_ATPase_N"/>
    <property type="match status" value="1"/>
</dbReference>
<dbReference type="InterPro" id="IPR023214">
    <property type="entry name" value="HAD_sf"/>
</dbReference>
<dbReference type="GO" id="GO:1902600">
    <property type="term" value="P:proton transmembrane transport"/>
    <property type="evidence" value="ECO:0007669"/>
    <property type="project" value="TreeGrafter"/>
</dbReference>
<dbReference type="PROSITE" id="PS00154">
    <property type="entry name" value="ATPASE_E1_E2"/>
    <property type="match status" value="1"/>
</dbReference>
<dbReference type="GO" id="GO:0046872">
    <property type="term" value="F:metal ion binding"/>
    <property type="evidence" value="ECO:0007669"/>
    <property type="project" value="UniProtKB-KW"/>
</dbReference>
<dbReference type="Pfam" id="PF00122">
    <property type="entry name" value="E1-E2_ATPase"/>
    <property type="match status" value="1"/>
</dbReference>
<reference evidence="18 19" key="1">
    <citation type="submission" date="2020-07" db="EMBL/GenBank/DDBJ databases">
        <title>Novel species isolated from subtropical streams in China.</title>
        <authorList>
            <person name="Lu H."/>
        </authorList>
    </citation>
    <scope>NUCLEOTIDE SEQUENCE [LARGE SCALE GENOMIC DNA]</scope>
    <source>
        <strain evidence="18 19">FT3S</strain>
    </source>
</reference>
<dbReference type="SUPFAM" id="SSF81660">
    <property type="entry name" value="Metal cation-transporting ATPase, ATP-binding domain N"/>
    <property type="match status" value="1"/>
</dbReference>
<evidence type="ECO:0000256" key="11">
    <source>
        <dbReference type="ARBA" id="ARBA00022989"/>
    </source>
</evidence>
<dbReference type="GO" id="GO:0005886">
    <property type="term" value="C:plasma membrane"/>
    <property type="evidence" value="ECO:0007669"/>
    <property type="project" value="TreeGrafter"/>
</dbReference>
<dbReference type="Gene3D" id="3.40.1110.10">
    <property type="entry name" value="Calcium-transporting ATPase, cytoplasmic domain N"/>
    <property type="match status" value="1"/>
</dbReference>
<dbReference type="NCBIfam" id="TIGR01494">
    <property type="entry name" value="ATPase_P-type"/>
    <property type="match status" value="4"/>
</dbReference>
<feature type="transmembrane region" description="Helical" evidence="16">
    <location>
        <begin position="259"/>
        <end position="290"/>
    </location>
</feature>
<evidence type="ECO:0000256" key="6">
    <source>
        <dbReference type="ARBA" id="ARBA00022723"/>
    </source>
</evidence>